<dbReference type="Gene3D" id="3.10.180.10">
    <property type="entry name" value="2,3-Dihydroxybiphenyl 1,2-Dioxygenase, domain 1"/>
    <property type="match status" value="1"/>
</dbReference>
<dbReference type="SUPFAM" id="SSF54593">
    <property type="entry name" value="Glyoxalase/Bleomycin resistance protein/Dihydroxybiphenyl dioxygenase"/>
    <property type="match status" value="1"/>
</dbReference>
<evidence type="ECO:0000259" key="1">
    <source>
        <dbReference type="PROSITE" id="PS51819"/>
    </source>
</evidence>
<dbReference type="GO" id="GO:0004462">
    <property type="term" value="F:lactoylglutathione lyase activity"/>
    <property type="evidence" value="ECO:0007669"/>
    <property type="project" value="UniProtKB-EC"/>
</dbReference>
<dbReference type="InterPro" id="IPR004360">
    <property type="entry name" value="Glyas_Fos-R_dOase_dom"/>
</dbReference>
<dbReference type="RefSeq" id="WP_003507992.1">
    <property type="nucleotide sequence ID" value="NZ_LT009730.1"/>
</dbReference>
<dbReference type="AlphaFoldDB" id="A0A1S7NLB1"/>
<name>A0A1S7NLB1_AGRTU</name>
<dbReference type="PANTHER" id="PTHR10374">
    <property type="entry name" value="LACTOYLGLUTATHIONE LYASE GLYOXALASE I"/>
    <property type="match status" value="1"/>
</dbReference>
<dbReference type="InterPro" id="IPR029068">
    <property type="entry name" value="Glyas_Bleomycin-R_OHBP_Dase"/>
</dbReference>
<dbReference type="Pfam" id="PF00903">
    <property type="entry name" value="Glyoxalase"/>
    <property type="match status" value="1"/>
</dbReference>
<gene>
    <name evidence="2" type="primary">gloA</name>
    <name evidence="2" type="ORF">AGR4C_Cc100071</name>
</gene>
<dbReference type="EC" id="4.4.1.5" evidence="2"/>
<reference evidence="2 3" key="1">
    <citation type="submission" date="2016-01" db="EMBL/GenBank/DDBJ databases">
        <authorList>
            <person name="Oliw E.H."/>
        </authorList>
    </citation>
    <scope>NUCLEOTIDE SEQUENCE [LARGE SCALE GENOMIC DNA]</scope>
    <source>
        <strain evidence="2 3">Kerr 14</strain>
    </source>
</reference>
<accession>A0A1S7NLB1</accession>
<feature type="domain" description="VOC" evidence="1">
    <location>
        <begin position="2"/>
        <end position="127"/>
    </location>
</feature>
<protein>
    <submittedName>
        <fullName evidence="2">Lactoylglutathione lyase (Methylglyoxalase) (Aldoketomutase) (Glyoxalase I) (Glx I) (Ketone-aldehyde mutase) (S-D-lactoylglutathione methylglyoxal lyase)</fullName>
        <ecNumber evidence="2">4.4.1.5</ecNumber>
    </submittedName>
</protein>
<evidence type="ECO:0000313" key="2">
    <source>
        <dbReference type="EMBL" id="CUX08735.1"/>
    </source>
</evidence>
<proteinExistence type="predicted"/>
<evidence type="ECO:0000313" key="3">
    <source>
        <dbReference type="Proteomes" id="UP000191897"/>
    </source>
</evidence>
<dbReference type="Proteomes" id="UP000191897">
    <property type="component" value="Unassembled WGS sequence"/>
</dbReference>
<organism evidence="2 3">
    <name type="scientific">Agrobacterium tumefaciens str. Kerr 14</name>
    <dbReference type="NCBI Taxonomy" id="1183424"/>
    <lineage>
        <taxon>Bacteria</taxon>
        <taxon>Pseudomonadati</taxon>
        <taxon>Pseudomonadota</taxon>
        <taxon>Alphaproteobacteria</taxon>
        <taxon>Hyphomicrobiales</taxon>
        <taxon>Rhizobiaceae</taxon>
        <taxon>Rhizobium/Agrobacterium group</taxon>
        <taxon>Agrobacterium</taxon>
        <taxon>Agrobacterium tumefaciens complex</taxon>
    </lineage>
</organism>
<sequence length="146" mass="16731">MRYLHTMVRVKDLGESLKFYVDLLGLTEIRRIENEKGRFTLVFLAARDDIAAAKENKAPCLELTYNWDTEDYTGGRNFGHLAYEVDNIYDFCARLQQNGIVINRPPRDGHMAFVRSPDGISFEILQKGESLAPAEPWISMQNTGSW</sequence>
<dbReference type="PANTHER" id="PTHR10374:SF30">
    <property type="entry name" value="LACTOYLGLUTATHIONE LYASE"/>
    <property type="match status" value="1"/>
</dbReference>
<dbReference type="PROSITE" id="PS51819">
    <property type="entry name" value="VOC"/>
    <property type="match status" value="1"/>
</dbReference>
<dbReference type="GeneID" id="97364564"/>
<dbReference type="EMBL" id="FBWC01000002">
    <property type="protein sequence ID" value="CUX08735.1"/>
    <property type="molecule type" value="Genomic_DNA"/>
</dbReference>
<dbReference type="InterPro" id="IPR037523">
    <property type="entry name" value="VOC_core"/>
</dbReference>
<keyword evidence="2" id="KW-0456">Lyase</keyword>